<reference evidence="1 2" key="1">
    <citation type="submission" date="2020-08" db="EMBL/GenBank/DDBJ databases">
        <title>Above-ground endophytic microbial communities from plants in different locations in the United States.</title>
        <authorList>
            <person name="Frank C."/>
        </authorList>
    </citation>
    <scope>NUCLEOTIDE SEQUENCE [LARGE SCALE GENOMIC DNA]</scope>
    <source>
        <strain evidence="1 2">WP4_2_2</strain>
    </source>
</reference>
<evidence type="ECO:0000313" key="1">
    <source>
        <dbReference type="EMBL" id="MBB6104207.1"/>
    </source>
</evidence>
<dbReference type="InterPro" id="IPR045499">
    <property type="entry name" value="DUF6492"/>
</dbReference>
<sequence>MDQISAILPIKTRGRHYADNIGRCDILFSSLRHFTTPATFHRIVLVVPHEEVEEVKGYAKAWSDFPIVVIDESLHMGIFAEFSQRHQIRNWHRQQIIKLNAPEWIETEYFMVFDPDCFATHAFTAQTLVPGGRALTHRGARRLHPDIWQASARLLNVDPGLDLDGLWWTPTMLSRTLCLKLHERLAQIHGTDWRRVLLANYAVDWTEYTLYWLNACEQGLVDQYHTWAQPGQRTLHAAESVWFANEMKEWNAAQHFAEDSDGLFAVVQSNTRIPLEQVVETLSPYFPIKVQRYERHFDAALKGAELYSAIARRGLKLLNKLRGRVTA</sequence>
<accession>A0A7W9TZE4</accession>
<dbReference type="EMBL" id="JACHBW010000011">
    <property type="protein sequence ID" value="MBB6104207.1"/>
    <property type="molecule type" value="Genomic_DNA"/>
</dbReference>
<keyword evidence="2" id="KW-1185">Reference proteome</keyword>
<dbReference type="AlphaFoldDB" id="A0A7W9TZE4"/>
<evidence type="ECO:0000313" key="2">
    <source>
        <dbReference type="Proteomes" id="UP000571554"/>
    </source>
</evidence>
<dbReference type="RefSeq" id="WP_183726241.1">
    <property type="nucleotide sequence ID" value="NZ_JACHBW010000011.1"/>
</dbReference>
<organism evidence="1 2">
    <name type="scientific">Paraburkholderia bannensis</name>
    <dbReference type="NCBI Taxonomy" id="765414"/>
    <lineage>
        <taxon>Bacteria</taxon>
        <taxon>Pseudomonadati</taxon>
        <taxon>Pseudomonadota</taxon>
        <taxon>Betaproteobacteria</taxon>
        <taxon>Burkholderiales</taxon>
        <taxon>Burkholderiaceae</taxon>
        <taxon>Paraburkholderia</taxon>
    </lineage>
</organism>
<proteinExistence type="predicted"/>
<protein>
    <submittedName>
        <fullName evidence="1">Uncharacterized protein</fullName>
    </submittedName>
</protein>
<name>A0A7W9TZE4_9BURK</name>
<dbReference type="Pfam" id="PF20102">
    <property type="entry name" value="DUF6492"/>
    <property type="match status" value="1"/>
</dbReference>
<gene>
    <name evidence="1" type="ORF">F4827_004066</name>
</gene>
<comment type="caution">
    <text evidence="1">The sequence shown here is derived from an EMBL/GenBank/DDBJ whole genome shotgun (WGS) entry which is preliminary data.</text>
</comment>
<dbReference type="Proteomes" id="UP000571554">
    <property type="component" value="Unassembled WGS sequence"/>
</dbReference>